<evidence type="ECO:0000256" key="1">
    <source>
        <dbReference type="ARBA" id="ARBA00007996"/>
    </source>
</evidence>
<protein>
    <submittedName>
        <fullName evidence="5">Uncharacterized protein</fullName>
    </submittedName>
</protein>
<reference evidence="5" key="1">
    <citation type="submission" date="2021-06" db="EMBL/GenBank/DDBJ databases">
        <title>Parelaphostrongylus tenuis whole genome reference sequence.</title>
        <authorList>
            <person name="Garwood T.J."/>
            <person name="Larsen P.A."/>
            <person name="Fountain-Jones N.M."/>
            <person name="Garbe J.R."/>
            <person name="Macchietto M.G."/>
            <person name="Kania S.A."/>
            <person name="Gerhold R.W."/>
            <person name="Richards J.E."/>
            <person name="Wolf T.M."/>
        </authorList>
    </citation>
    <scope>NUCLEOTIDE SEQUENCE</scope>
    <source>
        <strain evidence="5">MNPRO001-30</strain>
        <tissue evidence="5">Meninges</tissue>
    </source>
</reference>
<organism evidence="5 6">
    <name type="scientific">Parelaphostrongylus tenuis</name>
    <name type="common">Meningeal worm</name>
    <dbReference type="NCBI Taxonomy" id="148309"/>
    <lineage>
        <taxon>Eukaryota</taxon>
        <taxon>Metazoa</taxon>
        <taxon>Ecdysozoa</taxon>
        <taxon>Nematoda</taxon>
        <taxon>Chromadorea</taxon>
        <taxon>Rhabditida</taxon>
        <taxon>Rhabditina</taxon>
        <taxon>Rhabditomorpha</taxon>
        <taxon>Strongyloidea</taxon>
        <taxon>Metastrongylidae</taxon>
        <taxon>Parelaphostrongylus</taxon>
    </lineage>
</organism>
<dbReference type="PANTHER" id="PTHR10867">
    <property type="entry name" value="NNMT/PNMT/TEMT FAMILY MEMBER"/>
    <property type="match status" value="1"/>
</dbReference>
<dbReference type="AlphaFoldDB" id="A0AAD5R073"/>
<dbReference type="InterPro" id="IPR029063">
    <property type="entry name" value="SAM-dependent_MTases_sf"/>
</dbReference>
<gene>
    <name evidence="5" type="ORF">KIN20_028064</name>
</gene>
<sequence>MVGGKLKSAQLCIEMACNQLHTPENCETDFDPDAYFNHYFSRESIEDGTRIALFALPVFAQMILQSMKPKERETLLDIGAGPTVYSALCFRDIVTRIYLSDYMTKNLEVLRKWCENSTTHDWKPTIKVIKRTEGGFPLTTAEMEGIEAKARMVVKCGGIMYANVHDDPVVPDLKSQQVDIVVTIFTLESACKTYAQYCQCMKNIMKHLRSGGRFLLGSVLEDDTYNSGKHMLSLLYLTEEQILSALGNSDIDLDSIKKYVLNEDGVLFLMATKN</sequence>
<dbReference type="EMBL" id="JAHQIW010005797">
    <property type="protein sequence ID" value="KAJ1367200.1"/>
    <property type="molecule type" value="Genomic_DNA"/>
</dbReference>
<dbReference type="Pfam" id="PF01234">
    <property type="entry name" value="NNMT_PNMT_TEMT"/>
    <property type="match status" value="1"/>
</dbReference>
<dbReference type="NCBIfam" id="NF041360">
    <property type="entry name" value="GntF_guanitoxin"/>
    <property type="match status" value="1"/>
</dbReference>
<evidence type="ECO:0000256" key="4">
    <source>
        <dbReference type="ARBA" id="ARBA00022691"/>
    </source>
</evidence>
<dbReference type="InterPro" id="IPR000940">
    <property type="entry name" value="NNMT_TEMT_trans"/>
</dbReference>
<evidence type="ECO:0000313" key="5">
    <source>
        <dbReference type="EMBL" id="KAJ1367200.1"/>
    </source>
</evidence>
<evidence type="ECO:0000256" key="2">
    <source>
        <dbReference type="ARBA" id="ARBA00022603"/>
    </source>
</evidence>
<keyword evidence="3" id="KW-0808">Transferase</keyword>
<dbReference type="GO" id="GO:0032259">
    <property type="term" value="P:methylation"/>
    <property type="evidence" value="ECO:0007669"/>
    <property type="project" value="UniProtKB-KW"/>
</dbReference>
<keyword evidence="6" id="KW-1185">Reference proteome</keyword>
<comment type="similarity">
    <text evidence="1">Belongs to the class I-like SAM-binding methyltransferase superfamily. NNMT/PNMT/TEMT family.</text>
</comment>
<accession>A0AAD5R073</accession>
<name>A0AAD5R073_PARTN</name>
<dbReference type="PANTHER" id="PTHR10867:SF38">
    <property type="entry name" value="NICOTINAMIDE N-METHYLTRANSFERASE"/>
    <property type="match status" value="1"/>
</dbReference>
<dbReference type="Gene3D" id="3.40.50.150">
    <property type="entry name" value="Vaccinia Virus protein VP39"/>
    <property type="match status" value="1"/>
</dbReference>
<dbReference type="PROSITE" id="PS51681">
    <property type="entry name" value="SAM_MT_NNMT_PNMT_TEMT"/>
    <property type="match status" value="1"/>
</dbReference>
<comment type="caution">
    <text evidence="5">The sequence shown here is derived from an EMBL/GenBank/DDBJ whole genome shotgun (WGS) entry which is preliminary data.</text>
</comment>
<dbReference type="GO" id="GO:0008170">
    <property type="term" value="F:N-methyltransferase activity"/>
    <property type="evidence" value="ECO:0007669"/>
    <property type="project" value="TreeGrafter"/>
</dbReference>
<keyword evidence="4" id="KW-0949">S-adenosyl-L-methionine</keyword>
<dbReference type="Proteomes" id="UP001196413">
    <property type="component" value="Unassembled WGS sequence"/>
</dbReference>
<dbReference type="SUPFAM" id="SSF53335">
    <property type="entry name" value="S-adenosyl-L-methionine-dependent methyltransferases"/>
    <property type="match status" value="1"/>
</dbReference>
<dbReference type="InterPro" id="IPR053384">
    <property type="entry name" value="SAM-dep_methyltransferase"/>
</dbReference>
<dbReference type="GO" id="GO:0005829">
    <property type="term" value="C:cytosol"/>
    <property type="evidence" value="ECO:0007669"/>
    <property type="project" value="TreeGrafter"/>
</dbReference>
<evidence type="ECO:0000256" key="3">
    <source>
        <dbReference type="ARBA" id="ARBA00022679"/>
    </source>
</evidence>
<proteinExistence type="inferred from homology"/>
<evidence type="ECO:0000313" key="6">
    <source>
        <dbReference type="Proteomes" id="UP001196413"/>
    </source>
</evidence>
<keyword evidence="2" id="KW-0489">Methyltransferase</keyword>